<organism evidence="1 2">
    <name type="scientific">Serinicoccus chungangensis</name>
    <dbReference type="NCBI Taxonomy" id="767452"/>
    <lineage>
        <taxon>Bacteria</taxon>
        <taxon>Bacillati</taxon>
        <taxon>Actinomycetota</taxon>
        <taxon>Actinomycetes</taxon>
        <taxon>Micrococcales</taxon>
        <taxon>Ornithinimicrobiaceae</taxon>
        <taxon>Serinicoccus</taxon>
    </lineage>
</organism>
<proteinExistence type="predicted"/>
<evidence type="ECO:0000313" key="2">
    <source>
        <dbReference type="Proteomes" id="UP000054837"/>
    </source>
</evidence>
<sequence>MVQAFCDYMTREGWSVSREVNFVDVVAQKDGCKLLAEVKGRTAAIGLDVDTMFGQLLRRMPPTRPTETTRFAVVVPTGAAEAVRRVPAWVREELRIDVYVVDDDGTVTPPGPST</sequence>
<keyword evidence="2" id="KW-1185">Reference proteome</keyword>
<gene>
    <name evidence="1" type="ORF">AVL62_16205</name>
</gene>
<dbReference type="AlphaFoldDB" id="A0A0W8I930"/>
<dbReference type="Proteomes" id="UP000054837">
    <property type="component" value="Unassembled WGS sequence"/>
</dbReference>
<name>A0A0W8I930_9MICO</name>
<accession>A0A0W8I930</accession>
<dbReference type="EMBL" id="LQBL01000013">
    <property type="protein sequence ID" value="KUG56329.1"/>
    <property type="molecule type" value="Genomic_DNA"/>
</dbReference>
<reference evidence="1 2" key="1">
    <citation type="submission" date="2015-12" db="EMBL/GenBank/DDBJ databases">
        <title>Serinicoccus chungangenesis strain CD08_5 genome sequencing and assembly.</title>
        <authorList>
            <person name="Chander A.M."/>
            <person name="Kaur G."/>
            <person name="Nair G.R."/>
            <person name="Dhawan D.K."/>
            <person name="Kochhar R.K."/>
            <person name="Mayilraj S."/>
            <person name="Bhadada S.K."/>
        </authorList>
    </citation>
    <scope>NUCLEOTIDE SEQUENCE [LARGE SCALE GENOMIC DNA]</scope>
    <source>
        <strain evidence="1 2">CD08_5</strain>
    </source>
</reference>
<protein>
    <recommendedName>
        <fullName evidence="3">Restriction endonuclease type IV Mrr domain-containing protein</fullName>
    </recommendedName>
</protein>
<evidence type="ECO:0000313" key="1">
    <source>
        <dbReference type="EMBL" id="KUG56329.1"/>
    </source>
</evidence>
<evidence type="ECO:0008006" key="3">
    <source>
        <dbReference type="Google" id="ProtNLM"/>
    </source>
</evidence>
<comment type="caution">
    <text evidence="1">The sequence shown here is derived from an EMBL/GenBank/DDBJ whole genome shotgun (WGS) entry which is preliminary data.</text>
</comment>